<gene>
    <name evidence="6" type="ORF">UAU_03740</name>
</gene>
<dbReference type="CDD" id="cd05013">
    <property type="entry name" value="SIS_RpiR"/>
    <property type="match status" value="1"/>
</dbReference>
<proteinExistence type="predicted"/>
<comment type="caution">
    <text evidence="6">The sequence shown here is derived from an EMBL/GenBank/DDBJ whole genome shotgun (WGS) entry which is preliminary data.</text>
</comment>
<dbReference type="InterPro" id="IPR047640">
    <property type="entry name" value="RpiR-like"/>
</dbReference>
<dbReference type="eggNOG" id="COG1737">
    <property type="taxonomic scope" value="Bacteria"/>
</dbReference>
<dbReference type="PANTHER" id="PTHR30514">
    <property type="entry name" value="GLUCOKINASE"/>
    <property type="match status" value="1"/>
</dbReference>
<dbReference type="GO" id="GO:0003700">
    <property type="term" value="F:DNA-binding transcription factor activity"/>
    <property type="evidence" value="ECO:0007669"/>
    <property type="project" value="InterPro"/>
</dbReference>
<keyword evidence="1" id="KW-0805">Transcription regulation</keyword>
<dbReference type="Pfam" id="PF01380">
    <property type="entry name" value="SIS"/>
    <property type="match status" value="1"/>
</dbReference>
<dbReference type="AlphaFoldDB" id="R2SE89"/>
<dbReference type="InterPro" id="IPR036388">
    <property type="entry name" value="WH-like_DNA-bd_sf"/>
</dbReference>
<name>R2SE89_9ENTE</name>
<feature type="domain" description="SIS" evidence="5">
    <location>
        <begin position="124"/>
        <end position="269"/>
    </location>
</feature>
<evidence type="ECO:0000313" key="6">
    <source>
        <dbReference type="EMBL" id="EOH91201.1"/>
    </source>
</evidence>
<accession>R2SE89</accession>
<reference evidence="6 7" key="1">
    <citation type="submission" date="2013-02" db="EMBL/GenBank/DDBJ databases">
        <title>The Genome Sequence of Enterococcus pallens BAA-351.</title>
        <authorList>
            <consortium name="The Broad Institute Genome Sequencing Platform"/>
            <consortium name="The Broad Institute Genome Sequencing Center for Infectious Disease"/>
            <person name="Earl A.M."/>
            <person name="Gilmore M.S."/>
            <person name="Lebreton F."/>
            <person name="Walker B."/>
            <person name="Young S.K."/>
            <person name="Zeng Q."/>
            <person name="Gargeya S."/>
            <person name="Fitzgerald M."/>
            <person name="Haas B."/>
            <person name="Abouelleil A."/>
            <person name="Alvarado L."/>
            <person name="Arachchi H.M."/>
            <person name="Berlin A.M."/>
            <person name="Chapman S.B."/>
            <person name="Dewar J."/>
            <person name="Goldberg J."/>
            <person name="Griggs A."/>
            <person name="Gujja S."/>
            <person name="Hansen M."/>
            <person name="Howarth C."/>
            <person name="Imamovic A."/>
            <person name="Larimer J."/>
            <person name="McCowan C."/>
            <person name="Murphy C."/>
            <person name="Neiman D."/>
            <person name="Pearson M."/>
            <person name="Priest M."/>
            <person name="Roberts A."/>
            <person name="Saif S."/>
            <person name="Shea T."/>
            <person name="Sisk P."/>
            <person name="Sykes S."/>
            <person name="Wortman J."/>
            <person name="Nusbaum C."/>
            <person name="Birren B."/>
        </authorList>
    </citation>
    <scope>NUCLEOTIDE SEQUENCE [LARGE SCALE GENOMIC DNA]</scope>
    <source>
        <strain evidence="6 7">ATCC BAA-351</strain>
    </source>
</reference>
<dbReference type="SUPFAM" id="SSF53697">
    <property type="entry name" value="SIS domain"/>
    <property type="match status" value="1"/>
</dbReference>
<dbReference type="GO" id="GO:0003677">
    <property type="term" value="F:DNA binding"/>
    <property type="evidence" value="ECO:0007669"/>
    <property type="project" value="UniProtKB-KW"/>
</dbReference>
<dbReference type="Gene3D" id="3.40.50.10490">
    <property type="entry name" value="Glucose-6-phosphate isomerase like protein, domain 1"/>
    <property type="match status" value="1"/>
</dbReference>
<dbReference type="InterPro" id="IPR046348">
    <property type="entry name" value="SIS_dom_sf"/>
</dbReference>
<dbReference type="PROSITE" id="PS51071">
    <property type="entry name" value="HTH_RPIR"/>
    <property type="match status" value="1"/>
</dbReference>
<evidence type="ECO:0000259" key="5">
    <source>
        <dbReference type="PROSITE" id="PS51464"/>
    </source>
</evidence>
<feature type="domain" description="HTH rpiR-type" evidence="4">
    <location>
        <begin position="1"/>
        <end position="75"/>
    </location>
</feature>
<dbReference type="OrthoDB" id="3684496at2"/>
<keyword evidence="2" id="KW-0238">DNA-binding</keyword>
<evidence type="ECO:0000256" key="1">
    <source>
        <dbReference type="ARBA" id="ARBA00023015"/>
    </source>
</evidence>
<evidence type="ECO:0000256" key="2">
    <source>
        <dbReference type="ARBA" id="ARBA00023125"/>
    </source>
</evidence>
<dbReference type="PANTHER" id="PTHR30514:SF10">
    <property type="entry name" value="MURR_RPIR FAMILY TRANSCRIPTIONAL REGULATOR"/>
    <property type="match status" value="1"/>
</dbReference>
<dbReference type="SUPFAM" id="SSF46689">
    <property type="entry name" value="Homeodomain-like"/>
    <property type="match status" value="1"/>
</dbReference>
<sequence length="290" mass="33047">MTILELMKETKFTGAEQLVVDYMHSQKYELANKTLKVAAKESFTSPSTFIRVANKLNFDGWNDLKSTFLKELTYFERDISTVDLNIPFSKNDSVLSIANKITELKKNTFDDIVDLLSYKELTKAVDYLNQRKSITIFASSVNLLLAEEFQFKMKRLKYPVTISSLESEHIYDALNMEEESCAILISYTGSSVKMLEIADILKDRRIPIIAITSFSDNILSKNANAILFMATRERLYSKVGHYSTNTSVTHLLDILYSALFAKNFESNMDHIVSTSKIADIRLATSRAMEE</sequence>
<evidence type="ECO:0000313" key="7">
    <source>
        <dbReference type="Proteomes" id="UP000013782"/>
    </source>
</evidence>
<dbReference type="PROSITE" id="PS51464">
    <property type="entry name" value="SIS"/>
    <property type="match status" value="1"/>
</dbReference>
<dbReference type="PATRIC" id="fig|1158607.3.peg.3739"/>
<dbReference type="Pfam" id="PF01418">
    <property type="entry name" value="HTH_6"/>
    <property type="match status" value="1"/>
</dbReference>
<dbReference type="InterPro" id="IPR001347">
    <property type="entry name" value="SIS_dom"/>
</dbReference>
<organism evidence="6 7">
    <name type="scientific">Enterococcus pallens ATCC BAA-351</name>
    <dbReference type="NCBI Taxonomy" id="1158607"/>
    <lineage>
        <taxon>Bacteria</taxon>
        <taxon>Bacillati</taxon>
        <taxon>Bacillota</taxon>
        <taxon>Bacilli</taxon>
        <taxon>Lactobacillales</taxon>
        <taxon>Enterococcaceae</taxon>
        <taxon>Enterococcus</taxon>
    </lineage>
</organism>
<evidence type="ECO:0000256" key="3">
    <source>
        <dbReference type="ARBA" id="ARBA00023163"/>
    </source>
</evidence>
<dbReference type="HOGENOM" id="CLU_055769_2_1_9"/>
<keyword evidence="3" id="KW-0804">Transcription</keyword>
<dbReference type="RefSeq" id="WP_010758710.1">
    <property type="nucleotide sequence ID" value="NZ_ASWD01000008.1"/>
</dbReference>
<dbReference type="EMBL" id="AJAQ01000035">
    <property type="protein sequence ID" value="EOH91201.1"/>
    <property type="molecule type" value="Genomic_DNA"/>
</dbReference>
<dbReference type="Proteomes" id="UP000013782">
    <property type="component" value="Unassembled WGS sequence"/>
</dbReference>
<dbReference type="Gene3D" id="1.10.10.10">
    <property type="entry name" value="Winged helix-like DNA-binding domain superfamily/Winged helix DNA-binding domain"/>
    <property type="match status" value="1"/>
</dbReference>
<dbReference type="GO" id="GO:1901135">
    <property type="term" value="P:carbohydrate derivative metabolic process"/>
    <property type="evidence" value="ECO:0007669"/>
    <property type="project" value="InterPro"/>
</dbReference>
<dbReference type="STRING" id="160454.RV10_GL002072"/>
<protein>
    <recommendedName>
        <fullName evidence="8">Phosphosugar-binding transcriptional regulator</fullName>
    </recommendedName>
</protein>
<dbReference type="InterPro" id="IPR035472">
    <property type="entry name" value="RpiR-like_SIS"/>
</dbReference>
<keyword evidence="7" id="KW-1185">Reference proteome</keyword>
<evidence type="ECO:0000259" key="4">
    <source>
        <dbReference type="PROSITE" id="PS51071"/>
    </source>
</evidence>
<dbReference type="InterPro" id="IPR009057">
    <property type="entry name" value="Homeodomain-like_sf"/>
</dbReference>
<dbReference type="GO" id="GO:0097367">
    <property type="term" value="F:carbohydrate derivative binding"/>
    <property type="evidence" value="ECO:0007669"/>
    <property type="project" value="InterPro"/>
</dbReference>
<dbReference type="InterPro" id="IPR000281">
    <property type="entry name" value="HTH_RpiR"/>
</dbReference>
<evidence type="ECO:0008006" key="8">
    <source>
        <dbReference type="Google" id="ProtNLM"/>
    </source>
</evidence>